<dbReference type="GO" id="GO:0006355">
    <property type="term" value="P:regulation of DNA-templated transcription"/>
    <property type="evidence" value="ECO:0007669"/>
    <property type="project" value="InterPro"/>
</dbReference>
<dbReference type="GO" id="GO:0043565">
    <property type="term" value="F:sequence-specific DNA binding"/>
    <property type="evidence" value="ECO:0007669"/>
    <property type="project" value="InterPro"/>
</dbReference>
<dbReference type="PANTHER" id="PTHR46855:SF1">
    <property type="entry name" value="GATA TRANSCRIPTION FACTOR 26"/>
    <property type="match status" value="1"/>
</dbReference>
<keyword evidence="2" id="KW-0238">DNA-binding</keyword>
<keyword evidence="4" id="KW-0862">Zinc</keyword>
<dbReference type="PANTHER" id="PTHR46855">
    <property type="entry name" value="OSJNBB0038F03.10 PROTEIN"/>
    <property type="match status" value="1"/>
</dbReference>
<keyword evidence="3" id="KW-0804">Transcription</keyword>
<reference evidence="6" key="1">
    <citation type="submission" date="2012-05" db="EMBL/GenBank/DDBJ databases">
        <authorList>
            <person name="Krishnakumar V."/>
            <person name="Cheung F."/>
            <person name="Xiao Y."/>
            <person name="Chan A."/>
            <person name="Moskal W.A."/>
            <person name="Town C.D."/>
        </authorList>
    </citation>
    <scope>NUCLEOTIDE SEQUENCE</scope>
</reference>
<accession>I3SNU5</accession>
<dbReference type="Gene3D" id="3.30.50.10">
    <property type="entry name" value="Erythroid Transcription Factor GATA-1, subunit A"/>
    <property type="match status" value="1"/>
</dbReference>
<protein>
    <recommendedName>
        <fullName evidence="5">GATA-type domain-containing protein</fullName>
    </recommendedName>
</protein>
<name>I3SNU5_LOTJA</name>
<dbReference type="GO" id="GO:0008270">
    <property type="term" value="F:zinc ion binding"/>
    <property type="evidence" value="ECO:0007669"/>
    <property type="project" value="UniProtKB-KW"/>
</dbReference>
<evidence type="ECO:0000256" key="4">
    <source>
        <dbReference type="PROSITE-ProRule" id="PRU00094"/>
    </source>
</evidence>
<evidence type="ECO:0000313" key="6">
    <source>
        <dbReference type="EMBL" id="AFK41937.1"/>
    </source>
</evidence>
<dbReference type="SMART" id="SM00401">
    <property type="entry name" value="ZnF_GATA"/>
    <property type="match status" value="1"/>
</dbReference>
<organism evidence="6">
    <name type="scientific">Lotus japonicus</name>
    <name type="common">Lotus corniculatus var. japonicus</name>
    <dbReference type="NCBI Taxonomy" id="34305"/>
    <lineage>
        <taxon>Eukaryota</taxon>
        <taxon>Viridiplantae</taxon>
        <taxon>Streptophyta</taxon>
        <taxon>Embryophyta</taxon>
        <taxon>Tracheophyta</taxon>
        <taxon>Spermatophyta</taxon>
        <taxon>Magnoliopsida</taxon>
        <taxon>eudicotyledons</taxon>
        <taxon>Gunneridae</taxon>
        <taxon>Pentapetalae</taxon>
        <taxon>rosids</taxon>
        <taxon>fabids</taxon>
        <taxon>Fabales</taxon>
        <taxon>Fabaceae</taxon>
        <taxon>Papilionoideae</taxon>
        <taxon>50 kb inversion clade</taxon>
        <taxon>NPAAA clade</taxon>
        <taxon>Hologalegina</taxon>
        <taxon>robinioid clade</taxon>
        <taxon>Loteae</taxon>
        <taxon>Lotus</taxon>
    </lineage>
</organism>
<evidence type="ECO:0000256" key="2">
    <source>
        <dbReference type="ARBA" id="ARBA00023125"/>
    </source>
</evidence>
<dbReference type="PROSITE" id="PS50114">
    <property type="entry name" value="GATA_ZN_FINGER_2"/>
    <property type="match status" value="1"/>
</dbReference>
<dbReference type="PROSITE" id="PS00344">
    <property type="entry name" value="GATA_ZN_FINGER_1"/>
    <property type="match status" value="1"/>
</dbReference>
<proteinExistence type="evidence at transcript level"/>
<dbReference type="EMBL" id="BT142143">
    <property type="protein sequence ID" value="AFK41937.1"/>
    <property type="molecule type" value="mRNA"/>
</dbReference>
<dbReference type="Pfam" id="PF00320">
    <property type="entry name" value="GATA"/>
    <property type="match status" value="1"/>
</dbReference>
<dbReference type="SUPFAM" id="SSF57716">
    <property type="entry name" value="Glucocorticoid receptor-like (DNA-binding domain)"/>
    <property type="match status" value="1"/>
</dbReference>
<keyword evidence="4" id="KW-0863">Zinc-finger</keyword>
<evidence type="ECO:0000259" key="5">
    <source>
        <dbReference type="PROSITE" id="PS50114"/>
    </source>
</evidence>
<keyword evidence="4" id="KW-0479">Metal-binding</keyword>
<keyword evidence="1" id="KW-0805">Transcription regulation</keyword>
<sequence length="186" mass="20246">MGKQGPCYHCGVTSTPLWRNGPPEKPTLCNACGSRWRTKGTLVNYTPLHARPETDDYEDQKVFRVKSISLNKNKEGKPLKRKQNHDNLVSGGVAPYYNQGFPKVVDEDTSNRSSSGSAISNSESCAASSLFLDSLNFAEESSDQDLLLDVPSNSSFPQAELLCPTLSFGAQASTSSSSAYSHLVHR</sequence>
<dbReference type="InterPro" id="IPR044589">
    <property type="entry name" value="GATA26/27"/>
</dbReference>
<feature type="domain" description="GATA-type" evidence="5">
    <location>
        <begin position="7"/>
        <end position="40"/>
    </location>
</feature>
<dbReference type="InterPro" id="IPR000679">
    <property type="entry name" value="Znf_GATA"/>
</dbReference>
<evidence type="ECO:0000256" key="3">
    <source>
        <dbReference type="ARBA" id="ARBA00023163"/>
    </source>
</evidence>
<evidence type="ECO:0000256" key="1">
    <source>
        <dbReference type="ARBA" id="ARBA00023015"/>
    </source>
</evidence>
<dbReference type="CDD" id="cd00202">
    <property type="entry name" value="ZnF_GATA"/>
    <property type="match status" value="1"/>
</dbReference>
<dbReference type="InterPro" id="IPR013088">
    <property type="entry name" value="Znf_NHR/GATA"/>
</dbReference>
<dbReference type="AlphaFoldDB" id="I3SNU5"/>